<dbReference type="SUPFAM" id="SSF53448">
    <property type="entry name" value="Nucleotide-diphospho-sugar transferases"/>
    <property type="match status" value="1"/>
</dbReference>
<dbReference type="InterPro" id="IPR029044">
    <property type="entry name" value="Nucleotide-diphossugar_trans"/>
</dbReference>
<dbReference type="Proteomes" id="UP000184016">
    <property type="component" value="Unassembled WGS sequence"/>
</dbReference>
<dbReference type="CDD" id="cd02503">
    <property type="entry name" value="MobA"/>
    <property type="match status" value="1"/>
</dbReference>
<evidence type="ECO:0000256" key="6">
    <source>
        <dbReference type="ARBA" id="ARBA00023134"/>
    </source>
</evidence>
<sequence length="208" mass="23711">MLHALILAGGQSLRMGVDKLSLLRIPGQADTVLSHVVQEAYAVAQRVTIIGGTREMKQTWPADIVYQRDREAYQGPLQALANAWPEKDLPHVKGYLVLAGDLPGLQALYLKQMWTLFQSLPSHIEGLMAVYEGRWQPLVAIYRPHVGMLLRQAAERGEKRILPVLQQIHVQEWQDCVDDWGLRPIHTPEDYQAWLQHIQLQSMARKIE</sequence>
<name>A0A1M6R0C5_9BACL</name>
<evidence type="ECO:0000313" key="10">
    <source>
        <dbReference type="Proteomes" id="UP000184016"/>
    </source>
</evidence>
<dbReference type="AlphaFoldDB" id="A0A1M6R0C5"/>
<dbReference type="GO" id="GO:0006777">
    <property type="term" value="P:Mo-molybdopterin cofactor biosynthetic process"/>
    <property type="evidence" value="ECO:0007669"/>
    <property type="project" value="UniProtKB-KW"/>
</dbReference>
<dbReference type="PANTHER" id="PTHR19136:SF81">
    <property type="entry name" value="MOLYBDENUM COFACTOR GUANYLYLTRANSFERASE"/>
    <property type="match status" value="1"/>
</dbReference>
<evidence type="ECO:0000259" key="8">
    <source>
        <dbReference type="Pfam" id="PF12804"/>
    </source>
</evidence>
<keyword evidence="5" id="KW-0460">Magnesium</keyword>
<dbReference type="Gene3D" id="3.90.550.10">
    <property type="entry name" value="Spore Coat Polysaccharide Biosynthesis Protein SpsA, Chain A"/>
    <property type="match status" value="1"/>
</dbReference>
<dbReference type="Pfam" id="PF12804">
    <property type="entry name" value="NTP_transf_3"/>
    <property type="match status" value="1"/>
</dbReference>
<accession>A0A1M6R0C5</accession>
<keyword evidence="2 9" id="KW-0808">Transferase</keyword>
<keyword evidence="10" id="KW-1185">Reference proteome</keyword>
<keyword evidence="4" id="KW-0547">Nucleotide-binding</keyword>
<protein>
    <submittedName>
        <fullName evidence="9">Molybdenum cofactor guanylyltransferase</fullName>
    </submittedName>
</protein>
<dbReference type="RefSeq" id="WP_072873982.1">
    <property type="nucleotide sequence ID" value="NZ_FRAF01000011.1"/>
</dbReference>
<evidence type="ECO:0000256" key="7">
    <source>
        <dbReference type="ARBA" id="ARBA00023150"/>
    </source>
</evidence>
<evidence type="ECO:0000256" key="5">
    <source>
        <dbReference type="ARBA" id="ARBA00022842"/>
    </source>
</evidence>
<keyword evidence="6" id="KW-0342">GTP-binding</keyword>
<dbReference type="PANTHER" id="PTHR19136">
    <property type="entry name" value="MOLYBDENUM COFACTOR GUANYLYLTRANSFERASE"/>
    <property type="match status" value="1"/>
</dbReference>
<gene>
    <name evidence="9" type="ORF">SAMN05443507_11125</name>
</gene>
<dbReference type="InterPro" id="IPR013482">
    <property type="entry name" value="Molybde_CF_guanTrfase"/>
</dbReference>
<dbReference type="InterPro" id="IPR025877">
    <property type="entry name" value="MobA-like_NTP_Trfase"/>
</dbReference>
<dbReference type="EMBL" id="FRAF01000011">
    <property type="protein sequence ID" value="SHK25979.1"/>
    <property type="molecule type" value="Genomic_DNA"/>
</dbReference>
<evidence type="ECO:0000256" key="3">
    <source>
        <dbReference type="ARBA" id="ARBA00022723"/>
    </source>
</evidence>
<reference evidence="10" key="1">
    <citation type="submission" date="2016-11" db="EMBL/GenBank/DDBJ databases">
        <authorList>
            <person name="Varghese N."/>
            <person name="Submissions S."/>
        </authorList>
    </citation>
    <scope>NUCLEOTIDE SEQUENCE [LARGE SCALE GENOMIC DNA]</scope>
    <source>
        <strain evidence="10">USBA-503</strain>
    </source>
</reference>
<organism evidence="9 10">
    <name type="scientific">Alicyclobacillus tolerans</name>
    <dbReference type="NCBI Taxonomy" id="90970"/>
    <lineage>
        <taxon>Bacteria</taxon>
        <taxon>Bacillati</taxon>
        <taxon>Bacillota</taxon>
        <taxon>Bacilli</taxon>
        <taxon>Bacillales</taxon>
        <taxon>Alicyclobacillaceae</taxon>
        <taxon>Alicyclobacillus</taxon>
    </lineage>
</organism>
<keyword evidence="1" id="KW-0963">Cytoplasm</keyword>
<dbReference type="GO" id="GO:0016779">
    <property type="term" value="F:nucleotidyltransferase activity"/>
    <property type="evidence" value="ECO:0007669"/>
    <property type="project" value="UniProtKB-KW"/>
</dbReference>
<dbReference type="OrthoDB" id="9788394at2"/>
<evidence type="ECO:0000313" key="9">
    <source>
        <dbReference type="EMBL" id="SHK25979.1"/>
    </source>
</evidence>
<dbReference type="STRING" id="1830138.SAMN05443507_11125"/>
<evidence type="ECO:0000256" key="1">
    <source>
        <dbReference type="ARBA" id="ARBA00022490"/>
    </source>
</evidence>
<proteinExistence type="predicted"/>
<evidence type="ECO:0000256" key="4">
    <source>
        <dbReference type="ARBA" id="ARBA00022741"/>
    </source>
</evidence>
<keyword evidence="7" id="KW-0501">Molybdenum cofactor biosynthesis</keyword>
<keyword evidence="9" id="KW-0548">Nucleotidyltransferase</keyword>
<feature type="domain" description="MobA-like NTP transferase" evidence="8">
    <location>
        <begin position="4"/>
        <end position="163"/>
    </location>
</feature>
<evidence type="ECO:0000256" key="2">
    <source>
        <dbReference type="ARBA" id="ARBA00022679"/>
    </source>
</evidence>
<dbReference type="GO" id="GO:0005525">
    <property type="term" value="F:GTP binding"/>
    <property type="evidence" value="ECO:0007669"/>
    <property type="project" value="UniProtKB-KW"/>
</dbReference>
<dbReference type="GO" id="GO:0046872">
    <property type="term" value="F:metal ion binding"/>
    <property type="evidence" value="ECO:0007669"/>
    <property type="project" value="UniProtKB-KW"/>
</dbReference>
<keyword evidence="3" id="KW-0479">Metal-binding</keyword>